<dbReference type="FunFam" id="2.30.30.790:FF:000002">
    <property type="entry name" value="39S ribosomal protein L19, mitochondrial"/>
    <property type="match status" value="1"/>
</dbReference>
<evidence type="ECO:0000256" key="4">
    <source>
        <dbReference type="ARBA" id="ARBA00022980"/>
    </source>
</evidence>
<dbReference type="InterPro" id="IPR008991">
    <property type="entry name" value="Translation_prot_SH3-like_sf"/>
</dbReference>
<evidence type="ECO:0000256" key="8">
    <source>
        <dbReference type="ARBA" id="ARBA00035359"/>
    </source>
</evidence>
<dbReference type="GO" id="GO:0005762">
    <property type="term" value="C:mitochondrial large ribosomal subunit"/>
    <property type="evidence" value="ECO:0007669"/>
    <property type="project" value="TreeGrafter"/>
</dbReference>
<dbReference type="InterPro" id="IPR001857">
    <property type="entry name" value="Ribosomal_bL19"/>
</dbReference>
<comment type="similarity">
    <text evidence="2">Belongs to the bacterial ribosomal protein bL19 family.</text>
</comment>
<reference evidence="9" key="1">
    <citation type="submission" date="2015-11" db="EMBL/GenBank/DDBJ databases">
        <title>De novo transcriptome assembly of four potential Pierce s Disease insect vectors from Arizona vineyards.</title>
        <authorList>
            <person name="Tassone E.E."/>
        </authorList>
    </citation>
    <scope>NUCLEOTIDE SEQUENCE</scope>
</reference>
<keyword evidence="6" id="KW-0687">Ribonucleoprotein</keyword>
<evidence type="ECO:0000256" key="7">
    <source>
        <dbReference type="ARBA" id="ARBA00035288"/>
    </source>
</evidence>
<dbReference type="GO" id="GO:0006412">
    <property type="term" value="P:translation"/>
    <property type="evidence" value="ECO:0007669"/>
    <property type="project" value="InterPro"/>
</dbReference>
<dbReference type="GO" id="GO:0003735">
    <property type="term" value="F:structural constituent of ribosome"/>
    <property type="evidence" value="ECO:0007669"/>
    <property type="project" value="InterPro"/>
</dbReference>
<accession>A0A1B6J079</accession>
<comment type="subcellular location">
    <subcellularLocation>
        <location evidence="1">Mitochondrion</location>
    </subcellularLocation>
</comment>
<dbReference type="PANTHER" id="PTHR15680">
    <property type="entry name" value="RIBOSOMAL PROTEIN L19"/>
    <property type="match status" value="1"/>
</dbReference>
<dbReference type="PRINTS" id="PR00061">
    <property type="entry name" value="RIBOSOMALL19"/>
</dbReference>
<keyword evidence="5" id="KW-0496">Mitochondrion</keyword>
<evidence type="ECO:0000256" key="1">
    <source>
        <dbReference type="ARBA" id="ARBA00004173"/>
    </source>
</evidence>
<evidence type="ECO:0000313" key="9">
    <source>
        <dbReference type="EMBL" id="JAS92585.1"/>
    </source>
</evidence>
<dbReference type="EMBL" id="GECU01015121">
    <property type="protein sequence ID" value="JAS92585.1"/>
    <property type="molecule type" value="Transcribed_RNA"/>
</dbReference>
<dbReference type="Pfam" id="PF01245">
    <property type="entry name" value="Ribosomal_L19"/>
    <property type="match status" value="1"/>
</dbReference>
<evidence type="ECO:0000256" key="5">
    <source>
        <dbReference type="ARBA" id="ARBA00023128"/>
    </source>
</evidence>
<name>A0A1B6J079_9HEMI</name>
<keyword evidence="4" id="KW-0689">Ribosomal protein</keyword>
<organism evidence="9">
    <name type="scientific">Homalodisca liturata</name>
    <dbReference type="NCBI Taxonomy" id="320908"/>
    <lineage>
        <taxon>Eukaryota</taxon>
        <taxon>Metazoa</taxon>
        <taxon>Ecdysozoa</taxon>
        <taxon>Arthropoda</taxon>
        <taxon>Hexapoda</taxon>
        <taxon>Insecta</taxon>
        <taxon>Pterygota</taxon>
        <taxon>Neoptera</taxon>
        <taxon>Paraneoptera</taxon>
        <taxon>Hemiptera</taxon>
        <taxon>Auchenorrhyncha</taxon>
        <taxon>Membracoidea</taxon>
        <taxon>Cicadellidae</taxon>
        <taxon>Cicadellinae</taxon>
        <taxon>Proconiini</taxon>
        <taxon>Homalodisca</taxon>
    </lineage>
</organism>
<dbReference type="InterPro" id="IPR038657">
    <property type="entry name" value="Ribosomal_bL19_sf"/>
</dbReference>
<keyword evidence="3" id="KW-0809">Transit peptide</keyword>
<evidence type="ECO:0000256" key="3">
    <source>
        <dbReference type="ARBA" id="ARBA00022946"/>
    </source>
</evidence>
<sequence length="303" mass="35312">MSLCIFRKLGRDAGLVLRKIDTSKCSRAASNLESPLNKNEGENKILDSSRRTFPANSRFIYPEFLPDPTIDQRNPIKEKLERMDMLKRRANIDIPIFYTGSIMAVTRSNEHAPDKSSRFLGICIQRFGAGLKADFTLRNVIEGLGVEMKFFLYDPTIQKIEVLRLEKRLDDEILYLRDALPEYCTFPLDMVAEVLPEGSPVPVNTVKVKLKPRPWSARWERADLKGVDWDVIDGHITEKMKAQRERLSTPWEKYDLMKQYRLTIPEEEQNEIYAEVYSELHKQELSRKKMKKKREFVKPKKSG</sequence>
<proteinExistence type="inferred from homology"/>
<evidence type="ECO:0000256" key="2">
    <source>
        <dbReference type="ARBA" id="ARBA00005781"/>
    </source>
</evidence>
<dbReference type="PANTHER" id="PTHR15680:SF9">
    <property type="entry name" value="LARGE RIBOSOMAL SUBUNIT PROTEIN BL19M"/>
    <property type="match status" value="1"/>
</dbReference>
<evidence type="ECO:0000256" key="6">
    <source>
        <dbReference type="ARBA" id="ARBA00023274"/>
    </source>
</evidence>
<dbReference type="SUPFAM" id="SSF50104">
    <property type="entry name" value="Translation proteins SH3-like domain"/>
    <property type="match status" value="1"/>
</dbReference>
<dbReference type="AlphaFoldDB" id="A0A1B6J079"/>
<gene>
    <name evidence="9" type="ORF">g.12342</name>
</gene>
<protein>
    <recommendedName>
        <fullName evidence="7">Large ribosomal subunit protein bL19m</fullName>
    </recommendedName>
    <alternativeName>
        <fullName evidence="8">39S ribosomal protein L19, mitochondrial</fullName>
    </alternativeName>
</protein>
<dbReference type="Gene3D" id="2.30.30.790">
    <property type="match status" value="1"/>
</dbReference>